<keyword evidence="4" id="KW-1003">Cell membrane</keyword>
<reference evidence="11 12" key="1">
    <citation type="submission" date="2020-04" db="EMBL/GenBank/DDBJ databases">
        <title>MicrobeNet Type strains.</title>
        <authorList>
            <person name="Nicholson A.C."/>
        </authorList>
    </citation>
    <scope>NUCLEOTIDE SEQUENCE [LARGE SCALE GENOMIC DNA]</scope>
    <source>
        <strain evidence="11 12">ATCC BAA-789</strain>
    </source>
</reference>
<evidence type="ECO:0000313" key="12">
    <source>
        <dbReference type="Proteomes" id="UP000774283"/>
    </source>
</evidence>
<keyword evidence="6 9" id="KW-1133">Transmembrane helix</keyword>
<dbReference type="InterPro" id="IPR037185">
    <property type="entry name" value="EmrE-like"/>
</dbReference>
<feature type="transmembrane region" description="Helical" evidence="9">
    <location>
        <begin position="228"/>
        <end position="248"/>
    </location>
</feature>
<comment type="subcellular location">
    <subcellularLocation>
        <location evidence="1">Cell membrane</location>
        <topology evidence="1">Multi-pass membrane protein</topology>
    </subcellularLocation>
</comment>
<comment type="similarity">
    <text evidence="2">Belongs to the EamA transporter family.</text>
</comment>
<evidence type="ECO:0000256" key="7">
    <source>
        <dbReference type="ARBA" id="ARBA00023136"/>
    </source>
</evidence>
<keyword evidence="12" id="KW-1185">Reference proteome</keyword>
<feature type="transmembrane region" description="Helical" evidence="9">
    <location>
        <begin position="255"/>
        <end position="279"/>
    </location>
</feature>
<evidence type="ECO:0000256" key="4">
    <source>
        <dbReference type="ARBA" id="ARBA00022475"/>
    </source>
</evidence>
<dbReference type="Proteomes" id="UP000774283">
    <property type="component" value="Unassembled WGS sequence"/>
</dbReference>
<evidence type="ECO:0000256" key="9">
    <source>
        <dbReference type="SAM" id="Phobius"/>
    </source>
</evidence>
<feature type="transmembrane region" description="Helical" evidence="9">
    <location>
        <begin position="90"/>
        <end position="110"/>
    </location>
</feature>
<dbReference type="GO" id="GO:0005886">
    <property type="term" value="C:plasma membrane"/>
    <property type="evidence" value="ECO:0007669"/>
    <property type="project" value="UniProtKB-SubCell"/>
</dbReference>
<evidence type="ECO:0000256" key="1">
    <source>
        <dbReference type="ARBA" id="ARBA00004651"/>
    </source>
</evidence>
<evidence type="ECO:0000256" key="6">
    <source>
        <dbReference type="ARBA" id="ARBA00022989"/>
    </source>
</evidence>
<feature type="domain" description="EamA" evidence="10">
    <location>
        <begin position="26"/>
        <end position="162"/>
    </location>
</feature>
<feature type="transmembrane region" description="Helical" evidence="9">
    <location>
        <begin position="146"/>
        <end position="162"/>
    </location>
</feature>
<feature type="transmembrane region" description="Helical" evidence="9">
    <location>
        <begin position="57"/>
        <end position="78"/>
    </location>
</feature>
<evidence type="ECO:0000256" key="2">
    <source>
        <dbReference type="ARBA" id="ARBA00007362"/>
    </source>
</evidence>
<feature type="transmembrane region" description="Helical" evidence="9">
    <location>
        <begin position="27"/>
        <end position="45"/>
    </location>
</feature>
<evidence type="ECO:0000256" key="5">
    <source>
        <dbReference type="ARBA" id="ARBA00022692"/>
    </source>
</evidence>
<evidence type="ECO:0000259" key="10">
    <source>
        <dbReference type="Pfam" id="PF00892"/>
    </source>
</evidence>
<sequence>MVSSSRSRPEEPVTSTTSAPSPLDRTGLALGLGCYLLWGFLPLYFNVLDQTGSVEMIAQRAVWGLVFCLLVLPAVGQWRQFAAVLRSPRTLAVLGTAAALVGVNWYLFVWGVTHGHVVDASLGYYVNPLVTVLLAVLVLRERLRRAQVWALGFGALAVVVIATGSDGALWLSLGLALTFGGYGLVKNRVGRTVGALPGLAVETAFLTPFALAYLVWLGPRESLVGNGVGYGLLVASLGVVTVVPLLLFSGAARRLPLSVVGLLQYLTPSMQLAIGVLVLDEPMSPTRWVGFSLVWVALVILGVDGVRAVRATTPLDGGTPTTPDPSR</sequence>
<feature type="transmembrane region" description="Helical" evidence="9">
    <location>
        <begin position="192"/>
        <end position="216"/>
    </location>
</feature>
<feature type="transmembrane region" description="Helical" evidence="9">
    <location>
        <begin position="122"/>
        <end position="139"/>
    </location>
</feature>
<dbReference type="SUPFAM" id="SSF103481">
    <property type="entry name" value="Multidrug resistance efflux transporter EmrE"/>
    <property type="match status" value="2"/>
</dbReference>
<evidence type="ECO:0000313" key="11">
    <source>
        <dbReference type="EMBL" id="NKX92313.1"/>
    </source>
</evidence>
<dbReference type="InterPro" id="IPR004626">
    <property type="entry name" value="RarD"/>
</dbReference>
<protein>
    <submittedName>
        <fullName evidence="11">EamA family transporter RarD</fullName>
    </submittedName>
</protein>
<organism evidence="11 12">
    <name type="scientific">Sanguibacter hominis ATCC BAA-789</name>
    <dbReference type="NCBI Taxonomy" id="1312740"/>
    <lineage>
        <taxon>Bacteria</taxon>
        <taxon>Bacillati</taxon>
        <taxon>Actinomycetota</taxon>
        <taxon>Actinomycetes</taxon>
        <taxon>Micrococcales</taxon>
        <taxon>Sanguibacteraceae</taxon>
        <taxon>Sanguibacter</taxon>
    </lineage>
</organism>
<evidence type="ECO:0000256" key="3">
    <source>
        <dbReference type="ARBA" id="ARBA00022448"/>
    </source>
</evidence>
<comment type="caution">
    <text evidence="11">The sequence shown here is derived from an EMBL/GenBank/DDBJ whole genome shotgun (WGS) entry which is preliminary data.</text>
</comment>
<dbReference type="Pfam" id="PF00892">
    <property type="entry name" value="EamA"/>
    <property type="match status" value="2"/>
</dbReference>
<feature type="transmembrane region" description="Helical" evidence="9">
    <location>
        <begin position="285"/>
        <end position="303"/>
    </location>
</feature>
<feature type="domain" description="EamA" evidence="10">
    <location>
        <begin position="169"/>
        <end position="301"/>
    </location>
</feature>
<feature type="transmembrane region" description="Helical" evidence="9">
    <location>
        <begin position="168"/>
        <end position="185"/>
    </location>
</feature>
<proteinExistence type="inferred from homology"/>
<keyword evidence="3" id="KW-0813">Transport</keyword>
<dbReference type="InterPro" id="IPR000620">
    <property type="entry name" value="EamA_dom"/>
</dbReference>
<accession>A0A9X5IR47</accession>
<dbReference type="AlphaFoldDB" id="A0A9X5IR47"/>
<name>A0A9X5IR47_9MICO</name>
<dbReference type="EMBL" id="JAAXOW010000001">
    <property type="protein sequence ID" value="NKX92313.1"/>
    <property type="molecule type" value="Genomic_DNA"/>
</dbReference>
<dbReference type="PANTHER" id="PTHR22911">
    <property type="entry name" value="ACYL-MALONYL CONDENSING ENZYME-RELATED"/>
    <property type="match status" value="1"/>
</dbReference>
<feature type="region of interest" description="Disordered" evidence="8">
    <location>
        <begin position="1"/>
        <end position="20"/>
    </location>
</feature>
<dbReference type="PANTHER" id="PTHR22911:SF137">
    <property type="entry name" value="SOLUTE CARRIER FAMILY 35 MEMBER G2-RELATED"/>
    <property type="match status" value="1"/>
</dbReference>
<keyword evidence="5 9" id="KW-0812">Transmembrane</keyword>
<evidence type="ECO:0000256" key="8">
    <source>
        <dbReference type="SAM" id="MobiDB-lite"/>
    </source>
</evidence>
<keyword evidence="7 9" id="KW-0472">Membrane</keyword>
<gene>
    <name evidence="11" type="primary">rarD</name>
    <name evidence="11" type="ORF">HF995_03345</name>
</gene>
<dbReference type="NCBIfam" id="TIGR00688">
    <property type="entry name" value="rarD"/>
    <property type="match status" value="1"/>
</dbReference>